<accession>A0ABX6UVU0</accession>
<evidence type="ECO:0000313" key="2">
    <source>
        <dbReference type="EMBL" id="QOZ64074.1"/>
    </source>
</evidence>
<name>A0ABX6UVU0_9BRAD</name>
<feature type="compositionally biased region" description="Basic and acidic residues" evidence="1">
    <location>
        <begin position="1"/>
        <end position="21"/>
    </location>
</feature>
<feature type="region of interest" description="Disordered" evidence="1">
    <location>
        <begin position="120"/>
        <end position="140"/>
    </location>
</feature>
<organism evidence="2 3">
    <name type="scientific">Bradyrhizobium guangdongense</name>
    <dbReference type="NCBI Taxonomy" id="1325090"/>
    <lineage>
        <taxon>Bacteria</taxon>
        <taxon>Pseudomonadati</taxon>
        <taxon>Pseudomonadota</taxon>
        <taxon>Alphaproteobacteria</taxon>
        <taxon>Hyphomicrobiales</taxon>
        <taxon>Nitrobacteraceae</taxon>
        <taxon>Bradyrhizobium</taxon>
    </lineage>
</organism>
<protein>
    <recommendedName>
        <fullName evidence="4">DUF3363 domain-containing protein</fullName>
    </recommendedName>
</protein>
<dbReference type="Proteomes" id="UP000593880">
    <property type="component" value="Chromosome"/>
</dbReference>
<evidence type="ECO:0000313" key="3">
    <source>
        <dbReference type="Proteomes" id="UP000593880"/>
    </source>
</evidence>
<evidence type="ECO:0000256" key="1">
    <source>
        <dbReference type="SAM" id="MobiDB-lite"/>
    </source>
</evidence>
<evidence type="ECO:0008006" key="4">
    <source>
        <dbReference type="Google" id="ProtNLM"/>
    </source>
</evidence>
<dbReference type="EMBL" id="CP030057">
    <property type="protein sequence ID" value="QOZ64074.1"/>
    <property type="molecule type" value="Genomic_DNA"/>
</dbReference>
<dbReference type="RefSeq" id="WP_128968242.1">
    <property type="nucleotide sequence ID" value="NZ_BMHC01000028.1"/>
</dbReference>
<feature type="compositionally biased region" description="Basic residues" evidence="1">
    <location>
        <begin position="50"/>
        <end position="70"/>
    </location>
</feature>
<sequence>MSRDDKSDFRPRPGRIRDRGGSARRPKSFFAQVMKAAVKANGGPLTPGRSRGKNRGPSRSTRPKKGRCSRIGRGQAAADRLKLAAGQRDASQRMRRVVVKARIVRLKIGSRAAHAHLNYLQRDGTTRDGGRGQLYGPDDERVDGRAFVEQGREDRHQFRFIVVPEDGDRLSDLHGFTRDVMRQMEEDLGTSLDWVAVDHFNTGHPHSHIVIRGKDDLGKDLIIAQDYITDGLRLRAQDRATLELGPETDIEVRTKLQAEIAAERFTRIDRAMVGAADNGFLDLRPDAGQRHADFDRTLRIGRLQVLGRFGLAREIEPGVWHLSDRLEPALRELGERGDIIKSINRSLAARGQARGAENILLHGDTTSAPVIGRVIGKELADELADRVGIIVDGIDGRVHHVALRDAAIADEARIGAIVEIGRAPAGPRPADRNIAELARGTGEYHPNEHRALAEAGHVRVPGSDYQAYVESHIRRLEALRRAGIVERAGPDRWIIPDDLEARAQAYEAGVGRRTSLRVHSAFDLDRQVTSDGATWLDRQLVNPNRGMLAEGGFGAEVRDALERRKDELIRRGHARRMPDGGVRARADLLPTLERREVERVGRKLAAERGLAFQAIEDGQTIRGKLIGSTQLASGRFAMIDGGLGFSLVPWRPAIEKEIGREVVGIMRGDDISWQFGRKRGLGI</sequence>
<dbReference type="InterPro" id="IPR021795">
    <property type="entry name" value="DUF3363"/>
</dbReference>
<keyword evidence="3" id="KW-1185">Reference proteome</keyword>
<feature type="region of interest" description="Disordered" evidence="1">
    <location>
        <begin position="1"/>
        <end position="76"/>
    </location>
</feature>
<gene>
    <name evidence="2" type="ORF">XH86_30985</name>
</gene>
<dbReference type="Pfam" id="PF11843">
    <property type="entry name" value="DUF3363"/>
    <property type="match status" value="1"/>
</dbReference>
<proteinExistence type="predicted"/>
<reference evidence="2 3" key="1">
    <citation type="submission" date="2018-06" db="EMBL/GenBank/DDBJ databases">
        <title>Comparative genomics of rhizobia nodulating Arachis hypogaea in China.</title>
        <authorList>
            <person name="Li Y."/>
        </authorList>
    </citation>
    <scope>NUCLEOTIDE SEQUENCE [LARGE SCALE GENOMIC DNA]</scope>
    <source>
        <strain evidence="2 3">CCBAU 51658</strain>
    </source>
</reference>